<reference evidence="3 4" key="1">
    <citation type="journal article" date="2019" name="J. Ind. Microbiol. Biotechnol.">
        <title>The complete genomic sequence of Streptomyces spectabilis NRRL-2792 and identification of secondary metabolite biosynthetic gene clusters.</title>
        <authorList>
            <person name="Sinha A."/>
            <person name="Phillips-Salemka S."/>
            <person name="Niraula T.A."/>
            <person name="Short K.A."/>
            <person name="Niraula N.P."/>
        </authorList>
    </citation>
    <scope>NUCLEOTIDE SEQUENCE [LARGE SCALE GENOMIC DNA]</scope>
    <source>
        <strain evidence="3 4">NRRL 2792</strain>
    </source>
</reference>
<accession>A0A516RHA5</accession>
<dbReference type="AlphaFoldDB" id="A0A516RHA5"/>
<sequence length="198" mass="20771">MRRKLLLRSVVAVVVTVAIGLLGSGAQAAPSPQGRPAAATDAAAHGHGITADELTALAAAGPRSFQPPPGGWPVPSDRSYRLTASCQQYAATIRQGAAAWANLDETTNRDTPVECRNSYITDCGGGGRIVGCNWGRGQRIALYMGGVRDQTLLAAHEFGHDWYGHSGYQCAGWSSPEHVMAPSMCGFGPGTKNPVRID</sequence>
<feature type="region of interest" description="Disordered" evidence="1">
    <location>
        <begin position="26"/>
        <end position="45"/>
    </location>
</feature>
<feature type="signal peptide" evidence="2">
    <location>
        <begin position="1"/>
        <end position="28"/>
    </location>
</feature>
<evidence type="ECO:0000313" key="4">
    <source>
        <dbReference type="Proteomes" id="UP000316806"/>
    </source>
</evidence>
<keyword evidence="2" id="KW-0732">Signal</keyword>
<feature type="chain" id="PRO_5022041354" description="Secreted protein" evidence="2">
    <location>
        <begin position="29"/>
        <end position="198"/>
    </location>
</feature>
<organism evidence="3 4">
    <name type="scientific">Streptomyces spectabilis</name>
    <dbReference type="NCBI Taxonomy" id="68270"/>
    <lineage>
        <taxon>Bacteria</taxon>
        <taxon>Bacillati</taxon>
        <taxon>Actinomycetota</taxon>
        <taxon>Actinomycetes</taxon>
        <taxon>Kitasatosporales</taxon>
        <taxon>Streptomycetaceae</taxon>
        <taxon>Streptomyces</taxon>
    </lineage>
</organism>
<proteinExistence type="predicted"/>
<evidence type="ECO:0000256" key="2">
    <source>
        <dbReference type="SAM" id="SignalP"/>
    </source>
</evidence>
<evidence type="ECO:0000313" key="3">
    <source>
        <dbReference type="EMBL" id="QDQ15040.1"/>
    </source>
</evidence>
<protein>
    <recommendedName>
        <fullName evidence="5">Secreted protein</fullName>
    </recommendedName>
</protein>
<name>A0A516RHA5_STRST</name>
<dbReference type="Proteomes" id="UP000316806">
    <property type="component" value="Chromosome"/>
</dbReference>
<dbReference type="RefSeq" id="WP_144322244.1">
    <property type="nucleotide sequence ID" value="NZ_CP040916.1"/>
</dbReference>
<gene>
    <name evidence="3" type="ORF">FH965_34555</name>
</gene>
<evidence type="ECO:0000256" key="1">
    <source>
        <dbReference type="SAM" id="MobiDB-lite"/>
    </source>
</evidence>
<evidence type="ECO:0008006" key="5">
    <source>
        <dbReference type="Google" id="ProtNLM"/>
    </source>
</evidence>
<dbReference type="EMBL" id="CP040916">
    <property type="protein sequence ID" value="QDQ15040.1"/>
    <property type="molecule type" value="Genomic_DNA"/>
</dbReference>